<dbReference type="Proteomes" id="UP000005446">
    <property type="component" value="Unassembled WGS sequence"/>
</dbReference>
<evidence type="ECO:0000256" key="1">
    <source>
        <dbReference type="SAM" id="SignalP"/>
    </source>
</evidence>
<dbReference type="AlphaFoldDB" id="H0EZF9"/>
<reference evidence="2 3" key="1">
    <citation type="journal article" date="2012" name="Eukaryot. Cell">
        <title>Genome sequence of the fungus Glarea lozoyensis: the first genome sequence of a species from the Helotiaceae family.</title>
        <authorList>
            <person name="Youssar L."/>
            <person name="Gruening B.A."/>
            <person name="Erxleben A."/>
            <person name="Guenther S."/>
            <person name="Huettel W."/>
        </authorList>
    </citation>
    <scope>NUCLEOTIDE SEQUENCE [LARGE SCALE GENOMIC DNA]</scope>
    <source>
        <strain evidence="3">ATCC 74030 / MF5533</strain>
    </source>
</reference>
<dbReference type="EMBL" id="AGUE01000282">
    <property type="protein sequence ID" value="EHK96091.1"/>
    <property type="molecule type" value="Genomic_DNA"/>
</dbReference>
<keyword evidence="3" id="KW-1185">Reference proteome</keyword>
<organism evidence="2 3">
    <name type="scientific">Glarea lozoyensis (strain ATCC 74030 / MF5533)</name>
    <dbReference type="NCBI Taxonomy" id="1104152"/>
    <lineage>
        <taxon>Eukaryota</taxon>
        <taxon>Fungi</taxon>
        <taxon>Dikarya</taxon>
        <taxon>Ascomycota</taxon>
        <taxon>Pezizomycotina</taxon>
        <taxon>Leotiomycetes</taxon>
        <taxon>Helotiales</taxon>
        <taxon>Helotiaceae</taxon>
        <taxon>Glarea</taxon>
    </lineage>
</organism>
<name>H0EZF9_GLAL7</name>
<comment type="caution">
    <text evidence="2">The sequence shown here is derived from an EMBL/GenBank/DDBJ whole genome shotgun (WGS) entry which is preliminary data.</text>
</comment>
<evidence type="ECO:0000313" key="2">
    <source>
        <dbReference type="EMBL" id="EHK96091.1"/>
    </source>
</evidence>
<proteinExistence type="predicted"/>
<accession>H0EZF9</accession>
<feature type="signal peptide" evidence="1">
    <location>
        <begin position="1"/>
        <end position="18"/>
    </location>
</feature>
<feature type="chain" id="PRO_5003532701" evidence="1">
    <location>
        <begin position="19"/>
        <end position="204"/>
    </location>
</feature>
<protein>
    <submittedName>
        <fullName evidence="2">Uncharacterized protein</fullName>
    </submittedName>
</protein>
<evidence type="ECO:0000313" key="3">
    <source>
        <dbReference type="Proteomes" id="UP000005446"/>
    </source>
</evidence>
<keyword evidence="1" id="KW-0732">Signal</keyword>
<sequence length="204" mass="21558">MKLNFFVLAAAAIQVTSAQFTWRYYQSGSCGGSSSSCNNLGYNICCLAPSSPLFYHSVKVFTNGQAGVAIFTYSNSGGCNGCQFAGSLDHCYNNDNPFNTGYVSTSTACRRIAAADVDERTQALDGLMAKQPFTHASAQRASECKSVAEPDTVTTASGKHYDVTGPLKDVITADLANLSGADFEAKWVSVLRTPESARALGLSA</sequence>
<dbReference type="HOGENOM" id="CLU_1343366_0_0_1"/>
<gene>
    <name evidence="2" type="ORF">M7I_8226</name>
</gene>
<dbReference type="OrthoDB" id="4752469at2759"/>
<dbReference type="InParanoid" id="H0EZF9"/>